<sequence length="98" mass="10982">MSKNCMITFDQNEHGTYFTGQVVTGKVIVNLTKTKKLRGIKLQISGLCLGPMEGSKTWQSHAHTESKEENQKHVQWTRGLHSLHHISDGIGAGQLFQH</sequence>
<name>B4GMW2_DROPE</name>
<keyword evidence="4" id="KW-1185">Reference proteome</keyword>
<evidence type="ECO:0000313" key="4">
    <source>
        <dbReference type="Proteomes" id="UP000008744"/>
    </source>
</evidence>
<evidence type="ECO:0000259" key="2">
    <source>
        <dbReference type="Pfam" id="PF00339"/>
    </source>
</evidence>
<dbReference type="InterPro" id="IPR014756">
    <property type="entry name" value="Ig_E-set"/>
</dbReference>
<evidence type="ECO:0000313" key="3">
    <source>
        <dbReference type="EMBL" id="EDW38186.1"/>
    </source>
</evidence>
<dbReference type="Proteomes" id="UP000008744">
    <property type="component" value="Unassembled WGS sequence"/>
</dbReference>
<gene>
    <name evidence="3" type="primary">Dper\GL12454</name>
    <name evidence="3" type="ORF">Dper_GL12454</name>
</gene>
<proteinExistence type="inferred from homology"/>
<dbReference type="HOGENOM" id="CLU_2335828_0_0_1"/>
<dbReference type="Gene3D" id="2.60.40.640">
    <property type="match status" value="1"/>
</dbReference>
<dbReference type="eggNOG" id="KOG3780">
    <property type="taxonomic scope" value="Eukaryota"/>
</dbReference>
<organism evidence="4">
    <name type="scientific">Drosophila persimilis</name>
    <name type="common">Fruit fly</name>
    <dbReference type="NCBI Taxonomy" id="7234"/>
    <lineage>
        <taxon>Eukaryota</taxon>
        <taxon>Metazoa</taxon>
        <taxon>Ecdysozoa</taxon>
        <taxon>Arthropoda</taxon>
        <taxon>Hexapoda</taxon>
        <taxon>Insecta</taxon>
        <taxon>Pterygota</taxon>
        <taxon>Neoptera</taxon>
        <taxon>Endopterygota</taxon>
        <taxon>Diptera</taxon>
        <taxon>Brachycera</taxon>
        <taxon>Muscomorpha</taxon>
        <taxon>Ephydroidea</taxon>
        <taxon>Drosophilidae</taxon>
        <taxon>Drosophila</taxon>
        <taxon>Sophophora</taxon>
    </lineage>
</organism>
<dbReference type="InterPro" id="IPR011021">
    <property type="entry name" value="Arrestin-like_N"/>
</dbReference>
<dbReference type="OrthoDB" id="2333384at2759"/>
<accession>B4GMW2</accession>
<reference evidence="3 4" key="1">
    <citation type="journal article" date="2007" name="Nature">
        <title>Evolution of genes and genomes on the Drosophila phylogeny.</title>
        <authorList>
            <consortium name="Drosophila 12 Genomes Consortium"/>
            <person name="Clark A.G."/>
            <person name="Eisen M.B."/>
            <person name="Smith D.R."/>
            <person name="Bergman C.M."/>
            <person name="Oliver B."/>
            <person name="Markow T.A."/>
            <person name="Kaufman T.C."/>
            <person name="Kellis M."/>
            <person name="Gelbart W."/>
            <person name="Iyer V.N."/>
            <person name="Pollard D.A."/>
            <person name="Sackton T.B."/>
            <person name="Larracuente A.M."/>
            <person name="Singh N.D."/>
            <person name="Abad J.P."/>
            <person name="Abt D.N."/>
            <person name="Adryan B."/>
            <person name="Aguade M."/>
            <person name="Akashi H."/>
            <person name="Anderson W.W."/>
            <person name="Aquadro C.F."/>
            <person name="Ardell D.H."/>
            <person name="Arguello R."/>
            <person name="Artieri C.G."/>
            <person name="Barbash D.A."/>
            <person name="Barker D."/>
            <person name="Barsanti P."/>
            <person name="Batterham P."/>
            <person name="Batzoglou S."/>
            <person name="Begun D."/>
            <person name="Bhutkar A."/>
            <person name="Blanco E."/>
            <person name="Bosak S.A."/>
            <person name="Bradley R.K."/>
            <person name="Brand A.D."/>
            <person name="Brent M.R."/>
            <person name="Brooks A.N."/>
            <person name="Brown R.H."/>
            <person name="Butlin R.K."/>
            <person name="Caggese C."/>
            <person name="Calvi B.R."/>
            <person name="Bernardo de Carvalho A."/>
            <person name="Caspi A."/>
            <person name="Castrezana S."/>
            <person name="Celniker S.E."/>
            <person name="Chang J.L."/>
            <person name="Chapple C."/>
            <person name="Chatterji S."/>
            <person name="Chinwalla A."/>
            <person name="Civetta A."/>
            <person name="Clifton S.W."/>
            <person name="Comeron J.M."/>
            <person name="Costello J.C."/>
            <person name="Coyne J.A."/>
            <person name="Daub J."/>
            <person name="David R.G."/>
            <person name="Delcher A.L."/>
            <person name="Delehaunty K."/>
            <person name="Do C.B."/>
            <person name="Ebling H."/>
            <person name="Edwards K."/>
            <person name="Eickbush T."/>
            <person name="Evans J.D."/>
            <person name="Filipski A."/>
            <person name="Findeiss S."/>
            <person name="Freyhult E."/>
            <person name="Fulton L."/>
            <person name="Fulton R."/>
            <person name="Garcia A.C."/>
            <person name="Gardiner A."/>
            <person name="Garfield D.A."/>
            <person name="Garvin B.E."/>
            <person name="Gibson G."/>
            <person name="Gilbert D."/>
            <person name="Gnerre S."/>
            <person name="Godfrey J."/>
            <person name="Good R."/>
            <person name="Gotea V."/>
            <person name="Gravely B."/>
            <person name="Greenberg A.J."/>
            <person name="Griffiths-Jones S."/>
            <person name="Gross S."/>
            <person name="Guigo R."/>
            <person name="Gustafson E.A."/>
            <person name="Haerty W."/>
            <person name="Hahn M.W."/>
            <person name="Halligan D.L."/>
            <person name="Halpern A.L."/>
            <person name="Halter G.M."/>
            <person name="Han M.V."/>
            <person name="Heger A."/>
            <person name="Hillier L."/>
            <person name="Hinrichs A.S."/>
            <person name="Holmes I."/>
            <person name="Hoskins R.A."/>
            <person name="Hubisz M.J."/>
            <person name="Hultmark D."/>
            <person name="Huntley M.A."/>
            <person name="Jaffe D.B."/>
            <person name="Jagadeeshan S."/>
            <person name="Jeck W.R."/>
            <person name="Johnson J."/>
            <person name="Jones C.D."/>
            <person name="Jordan W.C."/>
            <person name="Karpen G.H."/>
            <person name="Kataoka E."/>
            <person name="Keightley P.D."/>
            <person name="Kheradpour P."/>
            <person name="Kirkness E.F."/>
            <person name="Koerich L.B."/>
            <person name="Kristiansen K."/>
            <person name="Kudrna D."/>
            <person name="Kulathinal R.J."/>
            <person name="Kumar S."/>
            <person name="Kwok R."/>
            <person name="Lander E."/>
            <person name="Langley C.H."/>
            <person name="Lapoint R."/>
            <person name="Lazzaro B.P."/>
            <person name="Lee S.J."/>
            <person name="Levesque L."/>
            <person name="Li R."/>
            <person name="Lin C.F."/>
            <person name="Lin M.F."/>
            <person name="Lindblad-Toh K."/>
            <person name="Llopart A."/>
            <person name="Long M."/>
            <person name="Low L."/>
            <person name="Lozovsky E."/>
            <person name="Lu J."/>
            <person name="Luo M."/>
            <person name="Machado C.A."/>
            <person name="Makalowski W."/>
            <person name="Marzo M."/>
            <person name="Matsuda M."/>
            <person name="Matzkin L."/>
            <person name="McAllister B."/>
            <person name="McBride C.S."/>
            <person name="McKernan B."/>
            <person name="McKernan K."/>
            <person name="Mendez-Lago M."/>
            <person name="Minx P."/>
            <person name="Mollenhauer M.U."/>
            <person name="Montooth K."/>
            <person name="Mount S.M."/>
            <person name="Mu X."/>
            <person name="Myers E."/>
            <person name="Negre B."/>
            <person name="Newfeld S."/>
            <person name="Nielsen R."/>
            <person name="Noor M.A."/>
            <person name="O'Grady P."/>
            <person name="Pachter L."/>
            <person name="Papaceit M."/>
            <person name="Parisi M.J."/>
            <person name="Parisi M."/>
            <person name="Parts L."/>
            <person name="Pedersen J.S."/>
            <person name="Pesole G."/>
            <person name="Phillippy A.M."/>
            <person name="Ponting C.P."/>
            <person name="Pop M."/>
            <person name="Porcelli D."/>
            <person name="Powell J.R."/>
            <person name="Prohaska S."/>
            <person name="Pruitt K."/>
            <person name="Puig M."/>
            <person name="Quesneville H."/>
            <person name="Ram K.R."/>
            <person name="Rand D."/>
            <person name="Rasmussen M.D."/>
            <person name="Reed L.K."/>
            <person name="Reenan R."/>
            <person name="Reily A."/>
            <person name="Remington K.A."/>
            <person name="Rieger T.T."/>
            <person name="Ritchie M.G."/>
            <person name="Robin C."/>
            <person name="Rogers Y.H."/>
            <person name="Rohde C."/>
            <person name="Rozas J."/>
            <person name="Rubenfield M.J."/>
            <person name="Ruiz A."/>
            <person name="Russo S."/>
            <person name="Salzberg S.L."/>
            <person name="Sanchez-Gracia A."/>
            <person name="Saranga D.J."/>
            <person name="Sato H."/>
            <person name="Schaeffer S.W."/>
            <person name="Schatz M.C."/>
            <person name="Schlenke T."/>
            <person name="Schwartz R."/>
            <person name="Segarra C."/>
            <person name="Singh R.S."/>
            <person name="Sirot L."/>
            <person name="Sirota M."/>
            <person name="Sisneros N.B."/>
            <person name="Smith C.D."/>
            <person name="Smith T.F."/>
            <person name="Spieth J."/>
            <person name="Stage D.E."/>
            <person name="Stark A."/>
            <person name="Stephan W."/>
            <person name="Strausberg R.L."/>
            <person name="Strempel S."/>
            <person name="Sturgill D."/>
            <person name="Sutton G."/>
            <person name="Sutton G.G."/>
            <person name="Tao W."/>
            <person name="Teichmann S."/>
            <person name="Tobari Y.N."/>
            <person name="Tomimura Y."/>
            <person name="Tsolas J.M."/>
            <person name="Valente V.L."/>
            <person name="Venter E."/>
            <person name="Venter J.C."/>
            <person name="Vicario S."/>
            <person name="Vieira F.G."/>
            <person name="Vilella A.J."/>
            <person name="Villasante A."/>
            <person name="Walenz B."/>
            <person name="Wang J."/>
            <person name="Wasserman M."/>
            <person name="Watts T."/>
            <person name="Wilson D."/>
            <person name="Wilson R.K."/>
            <person name="Wing R.A."/>
            <person name="Wolfner M.F."/>
            <person name="Wong A."/>
            <person name="Wong G.K."/>
            <person name="Wu C.I."/>
            <person name="Wu G."/>
            <person name="Yamamoto D."/>
            <person name="Yang H.P."/>
            <person name="Yang S.P."/>
            <person name="Yorke J.A."/>
            <person name="Yoshida K."/>
            <person name="Zdobnov E."/>
            <person name="Zhang P."/>
            <person name="Zhang Y."/>
            <person name="Zimin A.V."/>
            <person name="Baldwin J."/>
            <person name="Abdouelleil A."/>
            <person name="Abdulkadir J."/>
            <person name="Abebe A."/>
            <person name="Abera B."/>
            <person name="Abreu J."/>
            <person name="Acer S.C."/>
            <person name="Aftuck L."/>
            <person name="Alexander A."/>
            <person name="An P."/>
            <person name="Anderson E."/>
            <person name="Anderson S."/>
            <person name="Arachi H."/>
            <person name="Azer M."/>
            <person name="Bachantsang P."/>
            <person name="Barry A."/>
            <person name="Bayul T."/>
            <person name="Berlin A."/>
            <person name="Bessette D."/>
            <person name="Bloom T."/>
            <person name="Blye J."/>
            <person name="Boguslavskiy L."/>
            <person name="Bonnet C."/>
            <person name="Boukhgalter B."/>
            <person name="Bourzgui I."/>
            <person name="Brown A."/>
            <person name="Cahill P."/>
            <person name="Channer S."/>
            <person name="Cheshatsang Y."/>
            <person name="Chuda L."/>
            <person name="Citroen M."/>
            <person name="Collymore A."/>
            <person name="Cooke P."/>
            <person name="Costello M."/>
            <person name="D'Aco K."/>
            <person name="Daza R."/>
            <person name="De Haan G."/>
            <person name="DeGray S."/>
            <person name="DeMaso C."/>
            <person name="Dhargay N."/>
            <person name="Dooley K."/>
            <person name="Dooley E."/>
            <person name="Doricent M."/>
            <person name="Dorje P."/>
            <person name="Dorjee K."/>
            <person name="Dupes A."/>
            <person name="Elong R."/>
            <person name="Falk J."/>
            <person name="Farina A."/>
            <person name="Faro S."/>
            <person name="Ferguson D."/>
            <person name="Fisher S."/>
            <person name="Foley C.D."/>
            <person name="Franke A."/>
            <person name="Friedrich D."/>
            <person name="Gadbois L."/>
            <person name="Gearin G."/>
            <person name="Gearin C.R."/>
            <person name="Giannoukos G."/>
            <person name="Goode T."/>
            <person name="Graham J."/>
            <person name="Grandbois E."/>
            <person name="Grewal S."/>
            <person name="Gyaltsen K."/>
            <person name="Hafez N."/>
            <person name="Hagos B."/>
            <person name="Hall J."/>
            <person name="Henson C."/>
            <person name="Hollinger A."/>
            <person name="Honan T."/>
            <person name="Huard M.D."/>
            <person name="Hughes L."/>
            <person name="Hurhula B."/>
            <person name="Husby M.E."/>
            <person name="Kamat A."/>
            <person name="Kanga B."/>
            <person name="Kashin S."/>
            <person name="Khazanovich D."/>
            <person name="Kisner P."/>
            <person name="Lance K."/>
            <person name="Lara M."/>
            <person name="Lee W."/>
            <person name="Lennon N."/>
            <person name="Letendre F."/>
            <person name="LeVine R."/>
            <person name="Lipovsky A."/>
            <person name="Liu X."/>
            <person name="Liu J."/>
            <person name="Liu S."/>
            <person name="Lokyitsang T."/>
            <person name="Lokyitsang Y."/>
            <person name="Lubonja R."/>
            <person name="Lui A."/>
            <person name="MacDonald P."/>
            <person name="Magnisalis V."/>
            <person name="Maru K."/>
            <person name="Matthews C."/>
            <person name="McCusker W."/>
            <person name="McDonough S."/>
            <person name="Mehta T."/>
            <person name="Meldrim J."/>
            <person name="Meneus L."/>
            <person name="Mihai O."/>
            <person name="Mihalev A."/>
            <person name="Mihova T."/>
            <person name="Mittelman R."/>
            <person name="Mlenga V."/>
            <person name="Montmayeur A."/>
            <person name="Mulrain L."/>
            <person name="Navidi A."/>
            <person name="Naylor J."/>
            <person name="Negash T."/>
            <person name="Nguyen T."/>
            <person name="Nguyen N."/>
            <person name="Nicol R."/>
            <person name="Norbu C."/>
            <person name="Norbu N."/>
            <person name="Novod N."/>
            <person name="O'Neill B."/>
            <person name="Osman S."/>
            <person name="Markiewicz E."/>
            <person name="Oyono O.L."/>
            <person name="Patti C."/>
            <person name="Phunkhang P."/>
            <person name="Pierre F."/>
            <person name="Priest M."/>
            <person name="Raghuraman S."/>
            <person name="Rege F."/>
            <person name="Reyes R."/>
            <person name="Rise C."/>
            <person name="Rogov P."/>
            <person name="Ross K."/>
            <person name="Ryan E."/>
            <person name="Settipalli S."/>
            <person name="Shea T."/>
            <person name="Sherpa N."/>
            <person name="Shi L."/>
            <person name="Shih D."/>
            <person name="Sparrow T."/>
            <person name="Spaulding J."/>
            <person name="Stalker J."/>
            <person name="Stange-Thomann N."/>
            <person name="Stavropoulos S."/>
            <person name="Stone C."/>
            <person name="Strader C."/>
            <person name="Tesfaye S."/>
            <person name="Thomson T."/>
            <person name="Thoulutsang Y."/>
            <person name="Thoulutsang D."/>
            <person name="Topham K."/>
            <person name="Topping I."/>
            <person name="Tsamla T."/>
            <person name="Vassiliev H."/>
            <person name="Vo A."/>
            <person name="Wangchuk T."/>
            <person name="Wangdi T."/>
            <person name="Weiand M."/>
            <person name="Wilkinson J."/>
            <person name="Wilson A."/>
            <person name="Yadav S."/>
            <person name="Young G."/>
            <person name="Yu Q."/>
            <person name="Zembek L."/>
            <person name="Zhong D."/>
            <person name="Zimmer A."/>
            <person name="Zwirko Z."/>
            <person name="Jaffe D.B."/>
            <person name="Alvarez P."/>
            <person name="Brockman W."/>
            <person name="Butler J."/>
            <person name="Chin C."/>
            <person name="Gnerre S."/>
            <person name="Grabherr M."/>
            <person name="Kleber M."/>
            <person name="Mauceli E."/>
            <person name="MacCallum I."/>
        </authorList>
    </citation>
    <scope>NUCLEOTIDE SEQUENCE [LARGE SCALE GENOMIC DNA]</scope>
    <source>
        <strain evidence="4">MSH-3 / Tucson 14011-0111.49</strain>
    </source>
</reference>
<evidence type="ECO:0000256" key="1">
    <source>
        <dbReference type="ARBA" id="ARBA00005298"/>
    </source>
</evidence>
<dbReference type="SUPFAM" id="SSF81296">
    <property type="entry name" value="E set domains"/>
    <property type="match status" value="1"/>
</dbReference>
<protein>
    <submittedName>
        <fullName evidence="3">GL12454</fullName>
    </submittedName>
</protein>
<dbReference type="Pfam" id="PF00339">
    <property type="entry name" value="Arrestin_N"/>
    <property type="match status" value="1"/>
</dbReference>
<dbReference type="AlphaFoldDB" id="B4GMW2"/>
<dbReference type="EMBL" id="CH479185">
    <property type="protein sequence ID" value="EDW38186.1"/>
    <property type="molecule type" value="Genomic_DNA"/>
</dbReference>
<comment type="similarity">
    <text evidence="1">Belongs to the arrestin family.</text>
</comment>
<dbReference type="InterPro" id="IPR014752">
    <property type="entry name" value="Arrestin-like_C"/>
</dbReference>
<feature type="domain" description="Arrestin-like N-terminal" evidence="2">
    <location>
        <begin position="5"/>
        <end position="75"/>
    </location>
</feature>